<reference evidence="3" key="1">
    <citation type="submission" date="2016-10" db="EMBL/GenBank/DDBJ databases">
        <authorList>
            <person name="Varghese N."/>
            <person name="Submissions S."/>
        </authorList>
    </citation>
    <scope>NUCLEOTIDE SEQUENCE [LARGE SCALE GENOMIC DNA]</scope>
    <source>
        <strain evidence="3">DSM 45843</strain>
    </source>
</reference>
<sequence length="122" mass="13694">MTADRRLVEDFVDVMYRRKDVGAAFDTYVAADYVQHNPGLADGRDAAREPLVAMFADPGFAPEVVRLLVDGDLCAVHLRIVRDGRPVAAVVDLYRWDGEQVVEHWDVIQPWPATSATDHPMF</sequence>
<organism evidence="2 3">
    <name type="scientific">Klenkia soli</name>
    <dbReference type="NCBI Taxonomy" id="1052260"/>
    <lineage>
        <taxon>Bacteria</taxon>
        <taxon>Bacillati</taxon>
        <taxon>Actinomycetota</taxon>
        <taxon>Actinomycetes</taxon>
        <taxon>Geodermatophilales</taxon>
        <taxon>Geodermatophilaceae</taxon>
        <taxon>Klenkia</taxon>
    </lineage>
</organism>
<name>A0A1H0LMP2_9ACTN</name>
<dbReference type="InterPro" id="IPR032710">
    <property type="entry name" value="NTF2-like_dom_sf"/>
</dbReference>
<dbReference type="Gene3D" id="3.10.450.50">
    <property type="match status" value="1"/>
</dbReference>
<evidence type="ECO:0000313" key="2">
    <source>
        <dbReference type="EMBL" id="SDO69414.1"/>
    </source>
</evidence>
<dbReference type="RefSeq" id="WP_091245110.1">
    <property type="nucleotide sequence ID" value="NZ_FNIR01000007.1"/>
</dbReference>
<dbReference type="AlphaFoldDB" id="A0A1H0LMP2"/>
<keyword evidence="3" id="KW-1185">Reference proteome</keyword>
<dbReference type="InterPro" id="IPR037401">
    <property type="entry name" value="SnoaL-like"/>
</dbReference>
<feature type="domain" description="SnoaL-like" evidence="1">
    <location>
        <begin position="8"/>
        <end position="104"/>
    </location>
</feature>
<proteinExistence type="predicted"/>
<dbReference type="OrthoDB" id="129343at2"/>
<dbReference type="Proteomes" id="UP000199088">
    <property type="component" value="Unassembled WGS sequence"/>
</dbReference>
<dbReference type="STRING" id="1052260.SAMN05660199_02359"/>
<dbReference type="Pfam" id="PF12680">
    <property type="entry name" value="SnoaL_2"/>
    <property type="match status" value="1"/>
</dbReference>
<evidence type="ECO:0000259" key="1">
    <source>
        <dbReference type="Pfam" id="PF12680"/>
    </source>
</evidence>
<accession>A0A1H0LMP2</accession>
<protein>
    <submittedName>
        <fullName evidence="2">Predicted SnoaL-like aldol condensation-catalyzing enzyme</fullName>
    </submittedName>
</protein>
<dbReference type="SUPFAM" id="SSF54427">
    <property type="entry name" value="NTF2-like"/>
    <property type="match status" value="1"/>
</dbReference>
<gene>
    <name evidence="2" type="ORF">SAMN05660199_02359</name>
</gene>
<dbReference type="EMBL" id="FNIR01000007">
    <property type="protein sequence ID" value="SDO69414.1"/>
    <property type="molecule type" value="Genomic_DNA"/>
</dbReference>
<evidence type="ECO:0000313" key="3">
    <source>
        <dbReference type="Proteomes" id="UP000199088"/>
    </source>
</evidence>